<evidence type="ECO:0000313" key="1">
    <source>
        <dbReference type="EMBL" id="MBP2292452.1"/>
    </source>
</evidence>
<organism evidence="1 2">
    <name type="scientific">Azospirillum rugosum</name>
    <dbReference type="NCBI Taxonomy" id="416170"/>
    <lineage>
        <taxon>Bacteria</taxon>
        <taxon>Pseudomonadati</taxon>
        <taxon>Pseudomonadota</taxon>
        <taxon>Alphaproteobacteria</taxon>
        <taxon>Rhodospirillales</taxon>
        <taxon>Azospirillaceae</taxon>
        <taxon>Azospirillum</taxon>
    </lineage>
</organism>
<name>A0ABS4SIX8_9PROT</name>
<dbReference type="Proteomes" id="UP000781958">
    <property type="component" value="Unassembled WGS sequence"/>
</dbReference>
<proteinExistence type="predicted"/>
<dbReference type="EMBL" id="JAGINP010000006">
    <property type="protein sequence ID" value="MBP2292452.1"/>
    <property type="molecule type" value="Genomic_DNA"/>
</dbReference>
<sequence>MRDRLARWIKTAAPSVASGASSPEEVLDALLDVMQSAPDGALVYEAGRAELPSRSAAEAKAVFTAMVEAIKAGA</sequence>
<comment type="caution">
    <text evidence="1">The sequence shown here is derived from an EMBL/GenBank/DDBJ whole genome shotgun (WGS) entry which is preliminary data.</text>
</comment>
<keyword evidence="2" id="KW-1185">Reference proteome</keyword>
<protein>
    <submittedName>
        <fullName evidence="1">Uncharacterized protein</fullName>
    </submittedName>
</protein>
<dbReference type="RefSeq" id="WP_209766313.1">
    <property type="nucleotide sequence ID" value="NZ_JAGINP010000006.1"/>
</dbReference>
<gene>
    <name evidence="1" type="ORF">J2851_002222</name>
</gene>
<reference evidence="1 2" key="1">
    <citation type="submission" date="2021-03" db="EMBL/GenBank/DDBJ databases">
        <title>Genomic Encyclopedia of Type Strains, Phase III (KMG-III): the genomes of soil and plant-associated and newly described type strains.</title>
        <authorList>
            <person name="Whitman W."/>
        </authorList>
    </citation>
    <scope>NUCLEOTIDE SEQUENCE [LARGE SCALE GENOMIC DNA]</scope>
    <source>
        <strain evidence="1 2">IMMIB AFH-6</strain>
    </source>
</reference>
<accession>A0ABS4SIX8</accession>
<evidence type="ECO:0000313" key="2">
    <source>
        <dbReference type="Proteomes" id="UP000781958"/>
    </source>
</evidence>